<dbReference type="Proteomes" id="UP000291189">
    <property type="component" value="Unassembled WGS sequence"/>
</dbReference>
<dbReference type="RefSeq" id="WP_129989210.1">
    <property type="nucleotide sequence ID" value="NZ_SDPU01000035.1"/>
</dbReference>
<feature type="transmembrane region" description="Helical" evidence="1">
    <location>
        <begin position="47"/>
        <end position="66"/>
    </location>
</feature>
<keyword evidence="1" id="KW-0812">Transmembrane</keyword>
<evidence type="ECO:0000313" key="3">
    <source>
        <dbReference type="Proteomes" id="UP000291189"/>
    </source>
</evidence>
<comment type="caution">
    <text evidence="2">The sequence shown here is derived from an EMBL/GenBank/DDBJ whole genome shotgun (WGS) entry which is preliminary data.</text>
</comment>
<keyword evidence="1" id="KW-0472">Membrane</keyword>
<reference evidence="2 3" key="1">
    <citation type="submission" date="2019-01" db="EMBL/GenBank/DDBJ databases">
        <title>Nocardioides guangzhouensis sp. nov., an actinobacterium isolated from soil.</title>
        <authorList>
            <person name="Fu Y."/>
            <person name="Cai Y."/>
            <person name="Lin Z."/>
            <person name="Chen P."/>
        </authorList>
    </citation>
    <scope>NUCLEOTIDE SEQUENCE [LARGE SCALE GENOMIC DNA]</scope>
    <source>
        <strain evidence="2 3">NBRC 105384</strain>
    </source>
</reference>
<keyword evidence="3" id="KW-1185">Reference proteome</keyword>
<protein>
    <submittedName>
        <fullName evidence="2">Uncharacterized protein</fullName>
    </submittedName>
</protein>
<accession>A0A4Q5IWY2</accession>
<dbReference type="EMBL" id="SDPU01000035">
    <property type="protein sequence ID" value="RYU09445.1"/>
    <property type="molecule type" value="Genomic_DNA"/>
</dbReference>
<name>A0A4Q5IWY2_9ACTN</name>
<organism evidence="2 3">
    <name type="scientific">Nocardioides iriomotensis</name>
    <dbReference type="NCBI Taxonomy" id="715784"/>
    <lineage>
        <taxon>Bacteria</taxon>
        <taxon>Bacillati</taxon>
        <taxon>Actinomycetota</taxon>
        <taxon>Actinomycetes</taxon>
        <taxon>Propionibacteriales</taxon>
        <taxon>Nocardioidaceae</taxon>
        <taxon>Nocardioides</taxon>
    </lineage>
</organism>
<proteinExistence type="predicted"/>
<gene>
    <name evidence="2" type="ORF">ETU37_20500</name>
</gene>
<dbReference type="AlphaFoldDB" id="A0A4Q5IWY2"/>
<keyword evidence="1" id="KW-1133">Transmembrane helix</keyword>
<evidence type="ECO:0000313" key="2">
    <source>
        <dbReference type="EMBL" id="RYU09445.1"/>
    </source>
</evidence>
<sequence>MLSLGVREAMNGLFVMESTAASVRTVDCGRFSPDNTRPECEDRADTGIGIFVAAAVLLLAVGLVAWRLMLRRIKTAPSDDERPESR</sequence>
<evidence type="ECO:0000256" key="1">
    <source>
        <dbReference type="SAM" id="Phobius"/>
    </source>
</evidence>